<dbReference type="AlphaFoldDB" id="A0A644XG70"/>
<dbReference type="Pfam" id="PF07715">
    <property type="entry name" value="Plug"/>
    <property type="match status" value="1"/>
</dbReference>
<dbReference type="PANTHER" id="PTHR30069">
    <property type="entry name" value="TONB-DEPENDENT OUTER MEMBRANE RECEPTOR"/>
    <property type="match status" value="1"/>
</dbReference>
<name>A0A644XG70_9ZZZZ</name>
<evidence type="ECO:0000256" key="4">
    <source>
        <dbReference type="ARBA" id="ARBA00022729"/>
    </source>
</evidence>
<evidence type="ECO:0000256" key="6">
    <source>
        <dbReference type="ARBA" id="ARBA00023237"/>
    </source>
</evidence>
<dbReference type="SUPFAM" id="SSF56935">
    <property type="entry name" value="Porins"/>
    <property type="match status" value="1"/>
</dbReference>
<accession>A0A644XG70</accession>
<keyword evidence="3" id="KW-0812">Transmembrane</keyword>
<feature type="domain" description="TonB-dependent receptor plug" evidence="7">
    <location>
        <begin position="123"/>
        <end position="248"/>
    </location>
</feature>
<evidence type="ECO:0000313" key="8">
    <source>
        <dbReference type="EMBL" id="MPM15240.1"/>
    </source>
</evidence>
<proteinExistence type="predicted"/>
<evidence type="ECO:0000256" key="3">
    <source>
        <dbReference type="ARBA" id="ARBA00022692"/>
    </source>
</evidence>
<dbReference type="InterPro" id="IPR036942">
    <property type="entry name" value="Beta-barrel_TonB_sf"/>
</dbReference>
<dbReference type="PANTHER" id="PTHR30069:SF29">
    <property type="entry name" value="HEMOGLOBIN AND HEMOGLOBIN-HAPTOGLOBIN-BINDING PROTEIN 1-RELATED"/>
    <property type="match status" value="1"/>
</dbReference>
<dbReference type="InterPro" id="IPR012910">
    <property type="entry name" value="Plug_dom"/>
</dbReference>
<dbReference type="GO" id="GO:0015344">
    <property type="term" value="F:siderophore uptake transmembrane transporter activity"/>
    <property type="evidence" value="ECO:0007669"/>
    <property type="project" value="TreeGrafter"/>
</dbReference>
<keyword evidence="6" id="KW-0998">Cell outer membrane</keyword>
<dbReference type="NCBIfam" id="TIGR04056">
    <property type="entry name" value="OMP_RagA_SusC"/>
    <property type="match status" value="1"/>
</dbReference>
<comment type="caution">
    <text evidence="8">The sequence shown here is derived from an EMBL/GenBank/DDBJ whole genome shotgun (WGS) entry which is preliminary data.</text>
</comment>
<dbReference type="EMBL" id="VSSQ01002410">
    <property type="protein sequence ID" value="MPM15240.1"/>
    <property type="molecule type" value="Genomic_DNA"/>
</dbReference>
<dbReference type="Gene3D" id="2.170.130.10">
    <property type="entry name" value="TonB-dependent receptor, plug domain"/>
    <property type="match status" value="1"/>
</dbReference>
<dbReference type="InterPro" id="IPR023996">
    <property type="entry name" value="TonB-dep_OMP_SusC/RagA"/>
</dbReference>
<dbReference type="PROSITE" id="PS52016">
    <property type="entry name" value="TONB_DEPENDENT_REC_3"/>
    <property type="match status" value="1"/>
</dbReference>
<sequence>MKSNQILTIKNTLTLLFGILVLSISAQNNTIRGTVTYATSGDPVIGATVRLQSATGSGTVTDVDGNYVLNNAPSNGTLEFSYVGMKTQSVQVNGRTVIDVVMAEDSELLDELVVTALGIKRDKKALGYAVQGVSSDVFKTRPTNALSALAGVVSGLQVISSGGNMGGSSRVTLRGINSITGNNQPLYVIDGVPLDNTDLNTSLTINGSAGKDVGSTIQDINPDDVAEVSVLKGPSAAALYGSRAANGVILITTKRGTTEQGKINIELNTGIEFENIARLPERQKLYGGGYNTTFSTATIDGREYKIVDYASDESWGPKLDGTPVLHWYNLDPEYPSDYLKPEPWVYPKHDVTYFFKTGVSNTNNISLSQSSDKHSIRLSLTNRNVTGTVPNSSLDRNSVNISGSTNGKYVSFFGTFNYLKNKSLGRPWTGASNRNIILEAYQWGMVQIDYKKLQEYKRPDGTPRAWNRTGYRNTVEDERTKYIDNPYWSAYESYLEEDRDRLYGNVGIEITPSDWLSVTGRINGDVYQYNSQDRIAVYSRSQSSYSEYSQKYNEFNYELLATITKNWGDHSLVSNIGTNYLQRKRRISDVVTSGGLIVPNFYSLTNATSTIINPITGFYDKALASVYGSASYGWRSTVYVEGTLRNDWSSTLPKGNNSYLYPSLTSSVILSELSGLKNSNWLSFAKLRLGWAQVGNDTDPYQLYKVYESLPAINGNIAYTLPSQLNNLNLKPEITSSVETGLQLQFLGNLIGLDVTYYNNTSRNQIISLPTSDAFGYTTKLINAGEINNRGFEVTLTANPVQTKNFGWSSIINFSKNKNKIVKLSDAVSKLDLSTTLVSLSAQEGESYGQLFGYDFVFAPDGRKVVGPDGLYMRTQQLQPLGSVLPNYLWGFQNQFRFKNFNLGFLIDSRVGGKFFSQTYKVAMYSGILPETAANGIRETGVIIDGVKADVTFNADGTYTVSNMAENTTKVSAQAWARNHYNGPTTFDIFDATFIKFRELTLGYDFKLPQESFIQNINASLYARNLFYIYRTSKIIDPELTNSGGNVQGIEGGNLPTPITYGLNLNFRF</sequence>
<dbReference type="NCBIfam" id="TIGR04057">
    <property type="entry name" value="SusC_RagA_signa"/>
    <property type="match status" value="1"/>
</dbReference>
<evidence type="ECO:0000256" key="5">
    <source>
        <dbReference type="ARBA" id="ARBA00023136"/>
    </source>
</evidence>
<keyword evidence="4" id="KW-0732">Signal</keyword>
<evidence type="ECO:0000259" key="7">
    <source>
        <dbReference type="Pfam" id="PF07715"/>
    </source>
</evidence>
<keyword evidence="2" id="KW-0813">Transport</keyword>
<protein>
    <submittedName>
        <fullName evidence="8">Vitamin B12 transporter BtuB</fullName>
    </submittedName>
</protein>
<dbReference type="InterPro" id="IPR039426">
    <property type="entry name" value="TonB-dep_rcpt-like"/>
</dbReference>
<evidence type="ECO:0000256" key="2">
    <source>
        <dbReference type="ARBA" id="ARBA00022448"/>
    </source>
</evidence>
<organism evidence="8">
    <name type="scientific">bioreactor metagenome</name>
    <dbReference type="NCBI Taxonomy" id="1076179"/>
    <lineage>
        <taxon>unclassified sequences</taxon>
        <taxon>metagenomes</taxon>
        <taxon>ecological metagenomes</taxon>
    </lineage>
</organism>
<keyword evidence="5" id="KW-0472">Membrane</keyword>
<dbReference type="InterPro" id="IPR008969">
    <property type="entry name" value="CarboxyPept-like_regulatory"/>
</dbReference>
<comment type="subcellular location">
    <subcellularLocation>
        <location evidence="1">Cell outer membrane</location>
        <topology evidence="1">Multi-pass membrane protein</topology>
    </subcellularLocation>
</comment>
<dbReference type="Gene3D" id="2.40.170.20">
    <property type="entry name" value="TonB-dependent receptor, beta-barrel domain"/>
    <property type="match status" value="1"/>
</dbReference>
<dbReference type="Gene3D" id="2.60.40.1120">
    <property type="entry name" value="Carboxypeptidase-like, regulatory domain"/>
    <property type="match status" value="1"/>
</dbReference>
<dbReference type="InterPro" id="IPR023997">
    <property type="entry name" value="TonB-dep_OMP_SusC/RagA_CS"/>
</dbReference>
<dbReference type="GO" id="GO:0009279">
    <property type="term" value="C:cell outer membrane"/>
    <property type="evidence" value="ECO:0007669"/>
    <property type="project" value="UniProtKB-SubCell"/>
</dbReference>
<reference evidence="8" key="1">
    <citation type="submission" date="2019-08" db="EMBL/GenBank/DDBJ databases">
        <authorList>
            <person name="Kucharzyk K."/>
            <person name="Murdoch R.W."/>
            <person name="Higgins S."/>
            <person name="Loffler F."/>
        </authorList>
    </citation>
    <scope>NUCLEOTIDE SEQUENCE</scope>
</reference>
<dbReference type="Pfam" id="PF13715">
    <property type="entry name" value="CarbopepD_reg_2"/>
    <property type="match status" value="1"/>
</dbReference>
<dbReference type="SUPFAM" id="SSF49464">
    <property type="entry name" value="Carboxypeptidase regulatory domain-like"/>
    <property type="match status" value="1"/>
</dbReference>
<dbReference type="InterPro" id="IPR037066">
    <property type="entry name" value="Plug_dom_sf"/>
</dbReference>
<dbReference type="GO" id="GO:0044718">
    <property type="term" value="P:siderophore transmembrane transport"/>
    <property type="evidence" value="ECO:0007669"/>
    <property type="project" value="TreeGrafter"/>
</dbReference>
<gene>
    <name evidence="8" type="primary">btuB_61</name>
    <name evidence="8" type="ORF">SDC9_61608</name>
</gene>
<evidence type="ECO:0000256" key="1">
    <source>
        <dbReference type="ARBA" id="ARBA00004571"/>
    </source>
</evidence>